<dbReference type="InterPro" id="IPR038678">
    <property type="entry name" value="Spondin_N_sf"/>
</dbReference>
<reference evidence="2" key="1">
    <citation type="submission" date="2015-10" db="EMBL/GenBank/DDBJ databases">
        <title>Description of Candidatus Tenderia electrophaga gen. nov, sp. nov., an Uncultivated Electroautotroph from a Biocathode Enrichment.</title>
        <authorList>
            <person name="Eddie B.J."/>
            <person name="Malanoski A.P."/>
            <person name="Wang Z."/>
            <person name="Hall R.J."/>
            <person name="Oh S.D."/>
            <person name="Heiner C."/>
            <person name="Lin B."/>
            <person name="Strycharz-Glaven S.M."/>
        </authorList>
    </citation>
    <scope>NUCLEOTIDE SEQUENCE [LARGE SCALE GENOMIC DNA]</scope>
    <source>
        <strain evidence="2">NRL1</strain>
    </source>
</reference>
<dbReference type="AlphaFoldDB" id="A0A0S2TCS4"/>
<sequence length="222" mass="22891">MRKTHPIFIGCLLSAAVLATPAAQAAGPGKTYKVSVTNLTPGQPFAPTMAAVHRNGLAFFAAGQAPSDELAMLAEAGNGQPMAAKLMSMDAVSDAQVSTMGMTFPGQSTSVMVKAKHGANSISVAAMLGATNDAFFAIKDLPLPRGRHSVTYFANAYDAGSETNDELSSTVAGLGGEGYSPNDSGEGFVHIHSGVHGIGDLVAATMDWRNPVAKIVVERVRD</sequence>
<keyword evidence="3" id="KW-1185">Reference proteome</keyword>
<gene>
    <name evidence="2" type="ORF">Tel_07215</name>
</gene>
<evidence type="ECO:0000256" key="1">
    <source>
        <dbReference type="SAM" id="SignalP"/>
    </source>
</evidence>
<evidence type="ECO:0000313" key="3">
    <source>
        <dbReference type="Proteomes" id="UP000055136"/>
    </source>
</evidence>
<protein>
    <submittedName>
        <fullName evidence="2">Uncharacterized protein</fullName>
    </submittedName>
</protein>
<name>A0A0S2TCS4_9GAMM</name>
<dbReference type="KEGG" id="tee:Tel_07215"/>
<dbReference type="Gene3D" id="2.60.40.2130">
    <property type="entry name" value="F-spondin domain"/>
    <property type="match status" value="1"/>
</dbReference>
<organism evidence="2 3">
    <name type="scientific">Candidatus Tenderia electrophaga</name>
    <dbReference type="NCBI Taxonomy" id="1748243"/>
    <lineage>
        <taxon>Bacteria</taxon>
        <taxon>Pseudomonadati</taxon>
        <taxon>Pseudomonadota</taxon>
        <taxon>Gammaproteobacteria</taxon>
        <taxon>Candidatus Tenderiales</taxon>
        <taxon>Candidatus Tenderiaceae</taxon>
        <taxon>Candidatus Tenderia</taxon>
    </lineage>
</organism>
<dbReference type="EMBL" id="CP013099">
    <property type="protein sequence ID" value="ALP52960.1"/>
    <property type="molecule type" value="Genomic_DNA"/>
</dbReference>
<feature type="chain" id="PRO_5006604907" evidence="1">
    <location>
        <begin position="26"/>
        <end position="222"/>
    </location>
</feature>
<dbReference type="STRING" id="1748243.Tel_07215"/>
<keyword evidence="1" id="KW-0732">Signal</keyword>
<accession>A0A0S2TCS4</accession>
<dbReference type="NCBIfam" id="NF038123">
    <property type="entry name" value="NF038123_dom"/>
    <property type="match status" value="1"/>
</dbReference>
<proteinExistence type="predicted"/>
<feature type="signal peptide" evidence="1">
    <location>
        <begin position="1"/>
        <end position="25"/>
    </location>
</feature>
<dbReference type="InterPro" id="IPR009465">
    <property type="entry name" value="Spondin_N"/>
</dbReference>
<dbReference type="Proteomes" id="UP000055136">
    <property type="component" value="Chromosome"/>
</dbReference>
<evidence type="ECO:0000313" key="2">
    <source>
        <dbReference type="EMBL" id="ALP52960.1"/>
    </source>
</evidence>